<dbReference type="OrthoDB" id="47007at2759"/>
<proteinExistence type="predicted"/>
<keyword evidence="3" id="KW-1185">Reference proteome</keyword>
<dbReference type="PANTHER" id="PTHR33112">
    <property type="entry name" value="DOMAIN PROTEIN, PUTATIVE-RELATED"/>
    <property type="match status" value="1"/>
</dbReference>
<evidence type="ECO:0000259" key="1">
    <source>
        <dbReference type="Pfam" id="PF06985"/>
    </source>
</evidence>
<accession>A0A6G1HL54</accession>
<organism evidence="2 3">
    <name type="scientific">Trichodelitschia bisporula</name>
    <dbReference type="NCBI Taxonomy" id="703511"/>
    <lineage>
        <taxon>Eukaryota</taxon>
        <taxon>Fungi</taxon>
        <taxon>Dikarya</taxon>
        <taxon>Ascomycota</taxon>
        <taxon>Pezizomycotina</taxon>
        <taxon>Dothideomycetes</taxon>
        <taxon>Dothideomycetes incertae sedis</taxon>
        <taxon>Phaeotrichales</taxon>
        <taxon>Phaeotrichaceae</taxon>
        <taxon>Trichodelitschia</taxon>
    </lineage>
</organism>
<dbReference type="AlphaFoldDB" id="A0A6G1HL54"/>
<sequence length="667" mass="74371">MALCSICKNIDFFNLPDFPKWLPSFHRPLDDHDLVPYMPSGSSEEPRVLGVPHHPSLAALRTAAAACPICQLIDRGIVRVEALIEEGNKDSGYVARDNDGPPVYQLWMCKREDADGFMVLSPARDSHNVYLIAAAGYCVEDDSPLGSRFSGRIVYPDPMHPTVLARFQTWLKECDGHNHPPLQYDLPTRILDLDGPDGIVKLLEPGGGSAPYVALSHCWGPTRELLTTKDTLQDRKKAISVSAMPQTFKDAVRLTRTLGLRYLWIDSLCIIQDDRADWEYEAARMAGVYAKSYLTIIASRGASDTEGFLGSRGERRNIPLSTTISGVSGTVYAFYVPQGLAAFNTDHAKMADEPISVRAWTLQERYLPMRKLHFATSQACYECLAHFRTEDGWVQTGTEYSLEERHGPYFQGAPRGSTRWQTILSEYSERKLTNPSDKLPALSGLAQAAKAAGLVKGEYVAGLWRDNFVEELGWQGIGGRSSHPPEPRGPSWSWASVDNGPIGTTNMGSWGDLIEIDDIDVPIKGLNPYGEVGFAVAKLRVCLIKVTPKPTETRAGYPHPRLGWCMEGWDAEDGIFCTWDTGGMYRPLSEVEGRDWNIFPLAWARDDSDESVPEEDRDVASLGLLVERIVPGEPRFRRVGFCFIYRLALIRGWIKQKQRGELEAIVF</sequence>
<dbReference type="PANTHER" id="PTHR33112:SF16">
    <property type="entry name" value="HETEROKARYON INCOMPATIBILITY DOMAIN-CONTAINING PROTEIN"/>
    <property type="match status" value="1"/>
</dbReference>
<dbReference type="EMBL" id="ML996706">
    <property type="protein sequence ID" value="KAF2396740.1"/>
    <property type="molecule type" value="Genomic_DNA"/>
</dbReference>
<feature type="domain" description="Heterokaryon incompatibility" evidence="1">
    <location>
        <begin position="212"/>
        <end position="364"/>
    </location>
</feature>
<evidence type="ECO:0000313" key="3">
    <source>
        <dbReference type="Proteomes" id="UP000799640"/>
    </source>
</evidence>
<dbReference type="Pfam" id="PF06985">
    <property type="entry name" value="HET"/>
    <property type="match status" value="1"/>
</dbReference>
<protein>
    <submittedName>
        <fullName evidence="2">HET-domain-containing protein</fullName>
    </submittedName>
</protein>
<dbReference type="Proteomes" id="UP000799640">
    <property type="component" value="Unassembled WGS sequence"/>
</dbReference>
<gene>
    <name evidence="2" type="ORF">EJ06DRAFT_533995</name>
</gene>
<dbReference type="InterPro" id="IPR010730">
    <property type="entry name" value="HET"/>
</dbReference>
<reference evidence="2" key="1">
    <citation type="journal article" date="2020" name="Stud. Mycol.">
        <title>101 Dothideomycetes genomes: a test case for predicting lifestyles and emergence of pathogens.</title>
        <authorList>
            <person name="Haridas S."/>
            <person name="Albert R."/>
            <person name="Binder M."/>
            <person name="Bloem J."/>
            <person name="Labutti K."/>
            <person name="Salamov A."/>
            <person name="Andreopoulos B."/>
            <person name="Baker S."/>
            <person name="Barry K."/>
            <person name="Bills G."/>
            <person name="Bluhm B."/>
            <person name="Cannon C."/>
            <person name="Castanera R."/>
            <person name="Culley D."/>
            <person name="Daum C."/>
            <person name="Ezra D."/>
            <person name="Gonzalez J."/>
            <person name="Henrissat B."/>
            <person name="Kuo A."/>
            <person name="Liang C."/>
            <person name="Lipzen A."/>
            <person name="Lutzoni F."/>
            <person name="Magnuson J."/>
            <person name="Mondo S."/>
            <person name="Nolan M."/>
            <person name="Ohm R."/>
            <person name="Pangilinan J."/>
            <person name="Park H.-J."/>
            <person name="Ramirez L."/>
            <person name="Alfaro M."/>
            <person name="Sun H."/>
            <person name="Tritt A."/>
            <person name="Yoshinaga Y."/>
            <person name="Zwiers L.-H."/>
            <person name="Turgeon B."/>
            <person name="Goodwin S."/>
            <person name="Spatafora J."/>
            <person name="Crous P."/>
            <person name="Grigoriev I."/>
        </authorList>
    </citation>
    <scope>NUCLEOTIDE SEQUENCE</scope>
    <source>
        <strain evidence="2">CBS 262.69</strain>
    </source>
</reference>
<evidence type="ECO:0000313" key="2">
    <source>
        <dbReference type="EMBL" id="KAF2396740.1"/>
    </source>
</evidence>
<feature type="non-terminal residue" evidence="2">
    <location>
        <position position="667"/>
    </location>
</feature>
<name>A0A6G1HL54_9PEZI</name>